<name>A0A935TFD8_9PROT</name>
<evidence type="ECO:0000313" key="1">
    <source>
        <dbReference type="EMBL" id="MBK7956297.1"/>
    </source>
</evidence>
<dbReference type="Gene3D" id="3.40.1050.10">
    <property type="entry name" value="Carbonic anhydrase"/>
    <property type="match status" value="1"/>
</dbReference>
<evidence type="ECO:0000313" key="2">
    <source>
        <dbReference type="Proteomes" id="UP000706151"/>
    </source>
</evidence>
<evidence type="ECO:0008006" key="3">
    <source>
        <dbReference type="Google" id="ProtNLM"/>
    </source>
</evidence>
<protein>
    <recommendedName>
        <fullName evidence="3">Carbonic anhydrase</fullName>
    </recommendedName>
</protein>
<reference evidence="1 2" key="1">
    <citation type="submission" date="2020-10" db="EMBL/GenBank/DDBJ databases">
        <title>Connecting structure to function with the recovery of over 1000 high-quality activated sludge metagenome-assembled genomes encoding full-length rRNA genes using long-read sequencing.</title>
        <authorList>
            <person name="Singleton C.M."/>
            <person name="Petriglieri F."/>
            <person name="Kristensen J.M."/>
            <person name="Kirkegaard R.H."/>
            <person name="Michaelsen T.Y."/>
            <person name="Andersen M.H."/>
            <person name="Karst S.M."/>
            <person name="Dueholm M.S."/>
            <person name="Nielsen P.H."/>
            <person name="Albertsen M."/>
        </authorList>
    </citation>
    <scope>NUCLEOTIDE SEQUENCE [LARGE SCALE GENOMIC DNA]</scope>
    <source>
        <strain evidence="1">Fred_18-Q3-R57-64_BAT3C.720</strain>
    </source>
</reference>
<dbReference type="InterPro" id="IPR036874">
    <property type="entry name" value="Carbonic_anhydrase_sf"/>
</dbReference>
<dbReference type="AlphaFoldDB" id="A0A935TFD8"/>
<dbReference type="SUPFAM" id="SSF53056">
    <property type="entry name" value="beta-carbonic anhydrase, cab"/>
    <property type="match status" value="1"/>
</dbReference>
<organism evidence="1 2">
    <name type="scientific">Candidatus Accumulibacter affinis</name>
    <dbReference type="NCBI Taxonomy" id="2954384"/>
    <lineage>
        <taxon>Bacteria</taxon>
        <taxon>Pseudomonadati</taxon>
        <taxon>Pseudomonadota</taxon>
        <taxon>Betaproteobacteria</taxon>
        <taxon>Candidatus Accumulibacter</taxon>
    </lineage>
</organism>
<dbReference type="GO" id="GO:0008270">
    <property type="term" value="F:zinc ion binding"/>
    <property type="evidence" value="ECO:0007669"/>
    <property type="project" value="InterPro"/>
</dbReference>
<dbReference type="EMBL" id="JADJOT010000012">
    <property type="protein sequence ID" value="MBK7956297.1"/>
    <property type="molecule type" value="Genomic_DNA"/>
</dbReference>
<proteinExistence type="predicted"/>
<accession>A0A935TFD8</accession>
<gene>
    <name evidence="1" type="ORF">IPK02_21430</name>
</gene>
<sequence>MAPAEALQRLLDGHQRYAANTPNQRDFSTSRSARVQGQYPIAAILSCADLRVAPELAFDQGPGDLFEA</sequence>
<dbReference type="Proteomes" id="UP000706151">
    <property type="component" value="Unassembled WGS sequence"/>
</dbReference>
<dbReference type="GO" id="GO:0004089">
    <property type="term" value="F:carbonate dehydratase activity"/>
    <property type="evidence" value="ECO:0007669"/>
    <property type="project" value="InterPro"/>
</dbReference>
<comment type="caution">
    <text evidence="1">The sequence shown here is derived from an EMBL/GenBank/DDBJ whole genome shotgun (WGS) entry which is preliminary data.</text>
</comment>